<organism evidence="3">
    <name type="scientific">Aureococcus anophagefferens</name>
    <name type="common">Harmful bloom alga</name>
    <dbReference type="NCBI Taxonomy" id="44056"/>
    <lineage>
        <taxon>Eukaryota</taxon>
        <taxon>Sar</taxon>
        <taxon>Stramenopiles</taxon>
        <taxon>Ochrophyta</taxon>
        <taxon>Pelagophyceae</taxon>
        <taxon>Pelagomonadales</taxon>
        <taxon>Pelagomonadaceae</taxon>
        <taxon>Aureococcus</taxon>
    </lineage>
</organism>
<evidence type="ECO:0000313" key="2">
    <source>
        <dbReference type="EMBL" id="EGB02283.1"/>
    </source>
</evidence>
<dbReference type="InParanoid" id="F0YRH6"/>
<reference evidence="2 3" key="1">
    <citation type="journal article" date="2011" name="Proc. Natl. Acad. Sci. U.S.A.">
        <title>Niche of harmful alga Aureococcus anophagefferens revealed through ecogenomics.</title>
        <authorList>
            <person name="Gobler C.J."/>
            <person name="Berry D.L."/>
            <person name="Dyhrman S.T."/>
            <person name="Wilhelm S.W."/>
            <person name="Salamov A."/>
            <person name="Lobanov A.V."/>
            <person name="Zhang Y."/>
            <person name="Collier J.L."/>
            <person name="Wurch L.L."/>
            <person name="Kustka A.B."/>
            <person name="Dill B.D."/>
            <person name="Shah M."/>
            <person name="VerBerkmoes N.C."/>
            <person name="Kuo A."/>
            <person name="Terry A."/>
            <person name="Pangilinan J."/>
            <person name="Lindquist E.A."/>
            <person name="Lucas S."/>
            <person name="Paulsen I.T."/>
            <person name="Hattenrath-Lehmann T.K."/>
            <person name="Talmage S.C."/>
            <person name="Walker E.A."/>
            <person name="Koch F."/>
            <person name="Burson A.M."/>
            <person name="Marcoval M.A."/>
            <person name="Tang Y.Z."/>
            <person name="Lecleir G.R."/>
            <person name="Coyne K.J."/>
            <person name="Berg G.M."/>
            <person name="Bertrand E.M."/>
            <person name="Saito M.A."/>
            <person name="Gladyshev V.N."/>
            <person name="Grigoriev I.V."/>
        </authorList>
    </citation>
    <scope>NUCLEOTIDE SEQUENCE [LARGE SCALE GENOMIC DNA]</scope>
    <source>
        <strain evidence="3">CCMP 1984</strain>
    </source>
</reference>
<dbReference type="RefSeq" id="XP_009043017.1">
    <property type="nucleotide sequence ID" value="XM_009044769.1"/>
</dbReference>
<evidence type="ECO:0000313" key="3">
    <source>
        <dbReference type="Proteomes" id="UP000002729"/>
    </source>
</evidence>
<protein>
    <submittedName>
        <fullName evidence="2">Uncharacterized protein</fullName>
    </submittedName>
</protein>
<keyword evidence="3" id="KW-1185">Reference proteome</keyword>
<evidence type="ECO:0000256" key="1">
    <source>
        <dbReference type="SAM" id="MobiDB-lite"/>
    </source>
</evidence>
<dbReference type="AlphaFoldDB" id="F0YRH6"/>
<name>F0YRH6_AURAN</name>
<dbReference type="EMBL" id="GL833647">
    <property type="protein sequence ID" value="EGB02283.1"/>
    <property type="molecule type" value="Genomic_DNA"/>
</dbReference>
<proteinExistence type="predicted"/>
<gene>
    <name evidence="2" type="ORF">AURANDRAFT_69024</name>
</gene>
<dbReference type="Proteomes" id="UP000002729">
    <property type="component" value="Unassembled WGS sequence"/>
</dbReference>
<dbReference type="KEGG" id="aaf:AURANDRAFT_69024"/>
<accession>F0YRH6</accession>
<dbReference type="GeneID" id="20227189"/>
<sequence>MGRRRDMRAKCVGGVADTAGAARRAIFRLTRRLRTRGLPLRPPRLLGRAAHPPASAASREWFQTMTHLLAAKNETTHLLKVYDAPPAPVPDAPTSPNEFNLSEKLRNWSPGNLSWRALHTTRHPRVGVPDFGVASLCDWIIFRENGTCGFRTYLVRRRRVPRTVWLGNRNFYGRRRDPLLREPRAAASDASRGPLQRVRGLDAPPASRRAIRTERRRERPRGLELAPC</sequence>
<feature type="compositionally biased region" description="Basic and acidic residues" evidence="1">
    <location>
        <begin position="211"/>
        <end position="222"/>
    </location>
</feature>
<feature type="region of interest" description="Disordered" evidence="1">
    <location>
        <begin position="182"/>
        <end position="228"/>
    </location>
</feature>